<feature type="domain" description="DUF4394" evidence="1">
    <location>
        <begin position="34"/>
        <end position="269"/>
    </location>
</feature>
<evidence type="ECO:0000313" key="2">
    <source>
        <dbReference type="EMBL" id="QDU22628.1"/>
    </source>
</evidence>
<dbReference type="EMBL" id="CP036273">
    <property type="protein sequence ID" value="QDU22628.1"/>
    <property type="molecule type" value="Genomic_DNA"/>
</dbReference>
<dbReference type="AlphaFoldDB" id="A0A517XYU2"/>
<dbReference type="KEGG" id="uli:ETAA1_46110"/>
<dbReference type="SUPFAM" id="SSF69318">
    <property type="entry name" value="Integrin alpha N-terminal domain"/>
    <property type="match status" value="1"/>
</dbReference>
<dbReference type="RefSeq" id="WP_145242519.1">
    <property type="nucleotide sequence ID" value="NZ_CP036273.1"/>
</dbReference>
<dbReference type="Proteomes" id="UP000319576">
    <property type="component" value="Chromosome"/>
</dbReference>
<accession>A0A517XYU2</accession>
<dbReference type="OrthoDB" id="8198236at2"/>
<dbReference type="InterPro" id="IPR025507">
    <property type="entry name" value="DUF4394"/>
</dbReference>
<evidence type="ECO:0000259" key="1">
    <source>
        <dbReference type="Pfam" id="PF14339"/>
    </source>
</evidence>
<dbReference type="InterPro" id="IPR028994">
    <property type="entry name" value="Integrin_alpha_N"/>
</dbReference>
<dbReference type="Pfam" id="PF14339">
    <property type="entry name" value="DUF4394"/>
    <property type="match status" value="1"/>
</dbReference>
<keyword evidence="3" id="KW-1185">Reference proteome</keyword>
<protein>
    <recommendedName>
        <fullName evidence="1">DUF4394 domain-containing protein</fullName>
    </recommendedName>
</protein>
<evidence type="ECO:0000313" key="3">
    <source>
        <dbReference type="Proteomes" id="UP000319576"/>
    </source>
</evidence>
<reference evidence="2 3" key="1">
    <citation type="submission" date="2019-02" db="EMBL/GenBank/DDBJ databases">
        <title>Deep-cultivation of Planctomycetes and their phenomic and genomic characterization uncovers novel biology.</title>
        <authorList>
            <person name="Wiegand S."/>
            <person name="Jogler M."/>
            <person name="Boedeker C."/>
            <person name="Pinto D."/>
            <person name="Vollmers J."/>
            <person name="Rivas-Marin E."/>
            <person name="Kohn T."/>
            <person name="Peeters S.H."/>
            <person name="Heuer A."/>
            <person name="Rast P."/>
            <person name="Oberbeckmann S."/>
            <person name="Bunk B."/>
            <person name="Jeske O."/>
            <person name="Meyerdierks A."/>
            <person name="Storesund J.E."/>
            <person name="Kallscheuer N."/>
            <person name="Luecker S."/>
            <person name="Lage O.M."/>
            <person name="Pohl T."/>
            <person name="Merkel B.J."/>
            <person name="Hornburger P."/>
            <person name="Mueller R.-W."/>
            <person name="Bruemmer F."/>
            <person name="Labrenz M."/>
            <person name="Spormann A.M."/>
            <person name="Op den Camp H."/>
            <person name="Overmann J."/>
            <person name="Amann R."/>
            <person name="Jetten M.S.M."/>
            <person name="Mascher T."/>
            <person name="Medema M.H."/>
            <person name="Devos D.P."/>
            <person name="Kaster A.-K."/>
            <person name="Ovreas L."/>
            <person name="Rohde M."/>
            <person name="Galperin M.Y."/>
            <person name="Jogler C."/>
        </authorList>
    </citation>
    <scope>NUCLEOTIDE SEQUENCE [LARGE SCALE GENOMIC DNA]</scope>
    <source>
        <strain evidence="2 3">ETA_A1</strain>
    </source>
</reference>
<name>A0A517XYU2_9BACT</name>
<gene>
    <name evidence="2" type="ORF">ETAA1_46110</name>
</gene>
<organism evidence="2 3">
    <name type="scientific">Urbifossiella limnaea</name>
    <dbReference type="NCBI Taxonomy" id="2528023"/>
    <lineage>
        <taxon>Bacteria</taxon>
        <taxon>Pseudomonadati</taxon>
        <taxon>Planctomycetota</taxon>
        <taxon>Planctomycetia</taxon>
        <taxon>Gemmatales</taxon>
        <taxon>Gemmataceae</taxon>
        <taxon>Urbifossiella</taxon>
    </lineage>
</organism>
<dbReference type="Gene3D" id="2.130.10.130">
    <property type="entry name" value="Integrin alpha, N-terminal"/>
    <property type="match status" value="1"/>
</dbReference>
<proteinExistence type="predicted"/>
<sequence>MARFARNLLSPEQLEAREVPATAFALGSGAFADTLFRFDTATPATLSVGIPVTGLDAGYSLVGTDFRPADGVLYGLATNADNAQLYTIDPNTGAATPVAAAFAVTGISTATKFGVDFNPTADRLRVVTNLASDGVGGTTNNFRVNPNDGTLVAIDADLDYTGLAGGFADGPEVAVAYTNNDTDTATGTALFGLISGTNALVSNTLNAPSFNTLTSIGALGFDTDANTGFDIYGTANTAVAILNTAGVSSLYTVNLTTGAATVVGLVGLGAITFQDVSVAPPAVPTLASGQTTGSVTLLNPTQYGTDAGQLTVGSSVPGPTAGATANTRTATGDVNGDGVADYILVTGPGTPIRVSVTSGVDGTTQLVAPFDPFGGNFTGGGYVSAVDFDGPVGTTGADGKAEFVVTPDQGGGPRVSIFTFAGIGAAPTVRANFFGIDDPNFRGGARSAVAYLNADAIPELVVVAGFGGGPRTAIFDGTSLFGTPTRLVNDFFAFPGTDATTLRNGVFVAASDINGDGTDDLVFGGGPGGAPRVFILDGAQVAAGNVAATQAAPIANFFVGGNTTDRGGVRLAYANLDADSKGDLVVGSGEGSPAKVRAYLGKNFTSTAEPTTFQDIDLFGGGALAGGVFVG</sequence>